<dbReference type="GO" id="GO:0005829">
    <property type="term" value="C:cytosol"/>
    <property type="evidence" value="ECO:0007669"/>
    <property type="project" value="TreeGrafter"/>
</dbReference>
<dbReference type="Pfam" id="PF03358">
    <property type="entry name" value="FMN_red"/>
    <property type="match status" value="1"/>
</dbReference>
<evidence type="ECO:0000313" key="2">
    <source>
        <dbReference type="EMBL" id="SFI44243.1"/>
    </source>
</evidence>
<dbReference type="Gene3D" id="3.40.50.360">
    <property type="match status" value="1"/>
</dbReference>
<dbReference type="InterPro" id="IPR050712">
    <property type="entry name" value="NAD(P)H-dep_reductase"/>
</dbReference>
<proteinExistence type="predicted"/>
<dbReference type="GO" id="GO:0016491">
    <property type="term" value="F:oxidoreductase activity"/>
    <property type="evidence" value="ECO:0007669"/>
    <property type="project" value="InterPro"/>
</dbReference>
<dbReference type="SUPFAM" id="SSF52218">
    <property type="entry name" value="Flavoproteins"/>
    <property type="match status" value="1"/>
</dbReference>
<feature type="domain" description="NADPH-dependent FMN reductase-like" evidence="1">
    <location>
        <begin position="6"/>
        <end position="143"/>
    </location>
</feature>
<protein>
    <submittedName>
        <fullName evidence="2">NAD(P)H-dependent FMN reductase</fullName>
    </submittedName>
</protein>
<sequence>MPLLKVIVTSTRPTRIGRNIGDWFTRHAVEHGGFDVELVDLAEVGLPFLDEPEDATTGTYVHQHTRDWSATIDAADAFVFVMPEYNYAFNAPLKNALDFLYREWAHKPVGFVSYGGLSGGLRAVELLKPVVSKLRMVPAGEAVTVFRRRSMDADGHLIVDDTLRGSADAMLAELDRLTRAMSAMRSPV</sequence>
<dbReference type="InterPro" id="IPR029039">
    <property type="entry name" value="Flavoprotein-like_sf"/>
</dbReference>
<accession>A0A1I3I903</accession>
<gene>
    <name evidence="2" type="ORF">SAMN05216275_103182</name>
</gene>
<keyword evidence="3" id="KW-1185">Reference proteome</keyword>
<organism evidence="2 3">
    <name type="scientific">Streptosporangium canum</name>
    <dbReference type="NCBI Taxonomy" id="324952"/>
    <lineage>
        <taxon>Bacteria</taxon>
        <taxon>Bacillati</taxon>
        <taxon>Actinomycetota</taxon>
        <taxon>Actinomycetes</taxon>
        <taxon>Streptosporangiales</taxon>
        <taxon>Streptosporangiaceae</taxon>
        <taxon>Streptosporangium</taxon>
    </lineage>
</organism>
<dbReference type="InterPro" id="IPR005025">
    <property type="entry name" value="FMN_Rdtase-like_dom"/>
</dbReference>
<name>A0A1I3I903_9ACTN</name>
<dbReference type="Proteomes" id="UP000199111">
    <property type="component" value="Unassembled WGS sequence"/>
</dbReference>
<dbReference type="PANTHER" id="PTHR30543:SF21">
    <property type="entry name" value="NAD(P)H-DEPENDENT FMN REDUCTASE LOT6"/>
    <property type="match status" value="1"/>
</dbReference>
<reference evidence="3" key="1">
    <citation type="submission" date="2016-10" db="EMBL/GenBank/DDBJ databases">
        <authorList>
            <person name="Varghese N."/>
            <person name="Submissions S."/>
        </authorList>
    </citation>
    <scope>NUCLEOTIDE SEQUENCE [LARGE SCALE GENOMIC DNA]</scope>
    <source>
        <strain evidence="3">CGMCC 4.2126</strain>
    </source>
</reference>
<dbReference type="PANTHER" id="PTHR30543">
    <property type="entry name" value="CHROMATE REDUCTASE"/>
    <property type="match status" value="1"/>
</dbReference>
<evidence type="ECO:0000259" key="1">
    <source>
        <dbReference type="Pfam" id="PF03358"/>
    </source>
</evidence>
<dbReference type="GeneID" id="96296949"/>
<dbReference type="AlphaFoldDB" id="A0A1I3I903"/>
<dbReference type="RefSeq" id="WP_093885931.1">
    <property type="nucleotide sequence ID" value="NZ_FOQY01000003.1"/>
</dbReference>
<dbReference type="GO" id="GO:0010181">
    <property type="term" value="F:FMN binding"/>
    <property type="evidence" value="ECO:0007669"/>
    <property type="project" value="TreeGrafter"/>
</dbReference>
<dbReference type="EMBL" id="FOQY01000003">
    <property type="protein sequence ID" value="SFI44243.1"/>
    <property type="molecule type" value="Genomic_DNA"/>
</dbReference>
<evidence type="ECO:0000313" key="3">
    <source>
        <dbReference type="Proteomes" id="UP000199111"/>
    </source>
</evidence>